<keyword evidence="2 6" id="KW-0479">Metal-binding</keyword>
<evidence type="ECO:0000313" key="9">
    <source>
        <dbReference type="EMBL" id="KAF8405456.1"/>
    </source>
</evidence>
<dbReference type="InterPro" id="IPR004330">
    <property type="entry name" value="FAR1_DNA_bnd_dom"/>
</dbReference>
<dbReference type="GO" id="GO:0005634">
    <property type="term" value="C:nucleus"/>
    <property type="evidence" value="ECO:0007669"/>
    <property type="project" value="UniProtKB-SubCell"/>
</dbReference>
<keyword evidence="3 5" id="KW-0863">Zinc-finger</keyword>
<dbReference type="Proteomes" id="UP000655225">
    <property type="component" value="Unassembled WGS sequence"/>
</dbReference>
<dbReference type="InterPro" id="IPR006564">
    <property type="entry name" value="Znf_PMZ"/>
</dbReference>
<dbReference type="Pfam" id="PF03101">
    <property type="entry name" value="FAR1"/>
    <property type="match status" value="1"/>
</dbReference>
<dbReference type="GO" id="GO:0008270">
    <property type="term" value="F:zinc ion binding"/>
    <property type="evidence" value="ECO:0007669"/>
    <property type="project" value="UniProtKB-UniRule"/>
</dbReference>
<proteinExistence type="inferred from homology"/>
<keyword evidence="10" id="KW-1185">Reference proteome</keyword>
<gene>
    <name evidence="9" type="ORF">HHK36_010362</name>
</gene>
<dbReference type="EMBL" id="JABCRI010000006">
    <property type="protein sequence ID" value="KAF8405456.1"/>
    <property type="molecule type" value="Genomic_DNA"/>
</dbReference>
<comment type="caution">
    <text evidence="9">The sequence shown here is derived from an EMBL/GenBank/DDBJ whole genome shotgun (WGS) entry which is preliminary data.</text>
</comment>
<accession>A0A834ZKP2</accession>
<organism evidence="9 10">
    <name type="scientific">Tetracentron sinense</name>
    <name type="common">Spur-leaf</name>
    <dbReference type="NCBI Taxonomy" id="13715"/>
    <lineage>
        <taxon>Eukaryota</taxon>
        <taxon>Viridiplantae</taxon>
        <taxon>Streptophyta</taxon>
        <taxon>Embryophyta</taxon>
        <taxon>Tracheophyta</taxon>
        <taxon>Spermatophyta</taxon>
        <taxon>Magnoliopsida</taxon>
        <taxon>Trochodendrales</taxon>
        <taxon>Trochodendraceae</taxon>
        <taxon>Tetracentron</taxon>
    </lineage>
</organism>
<dbReference type="OMA" id="RCCEDEV"/>
<comment type="subcellular location">
    <subcellularLocation>
        <location evidence="6">Nucleus</location>
    </subcellularLocation>
</comment>
<comment type="similarity">
    <text evidence="1 6">Belongs to the FHY3/FAR1 family.</text>
</comment>
<dbReference type="PROSITE" id="PS50966">
    <property type="entry name" value="ZF_SWIM"/>
    <property type="match status" value="1"/>
</dbReference>
<feature type="domain" description="SWIM-type" evidence="8">
    <location>
        <begin position="536"/>
        <end position="572"/>
    </location>
</feature>
<keyword evidence="6" id="KW-0539">Nucleus</keyword>
<dbReference type="GO" id="GO:0006355">
    <property type="term" value="P:regulation of DNA-templated transcription"/>
    <property type="evidence" value="ECO:0007669"/>
    <property type="project" value="UniProtKB-UniRule"/>
</dbReference>
<evidence type="ECO:0000313" key="10">
    <source>
        <dbReference type="Proteomes" id="UP000655225"/>
    </source>
</evidence>
<evidence type="ECO:0000256" key="7">
    <source>
        <dbReference type="SAM" id="MobiDB-lite"/>
    </source>
</evidence>
<evidence type="ECO:0000256" key="4">
    <source>
        <dbReference type="ARBA" id="ARBA00022833"/>
    </source>
</evidence>
<dbReference type="AlphaFoldDB" id="A0A834ZKP2"/>
<evidence type="ECO:0000259" key="8">
    <source>
        <dbReference type="PROSITE" id="PS50966"/>
    </source>
</evidence>
<dbReference type="PANTHER" id="PTHR31669">
    <property type="entry name" value="PROTEIN FAR1-RELATED SEQUENCE 10-RELATED"/>
    <property type="match status" value="1"/>
</dbReference>
<dbReference type="SMART" id="SM00575">
    <property type="entry name" value="ZnF_PMZ"/>
    <property type="match status" value="1"/>
</dbReference>
<dbReference type="InterPro" id="IPR018289">
    <property type="entry name" value="MULE_transposase_dom"/>
</dbReference>
<evidence type="ECO:0000256" key="2">
    <source>
        <dbReference type="ARBA" id="ARBA00022723"/>
    </source>
</evidence>
<evidence type="ECO:0000256" key="5">
    <source>
        <dbReference type="PROSITE-ProRule" id="PRU00325"/>
    </source>
</evidence>
<sequence length="785" mass="90900">MGGSTKNDGDERCCEDEVGMTFRTMNFITNEGDTNLEPYKRMEFETNEEAFSFYKEYARIMGFGIYKLNSRRSKLTGEFIAARFVCSRYGKKQQTPDAINPRPCEKIDCKAELHVKRREDGKWVIHDFVMEHNHELLPAQAHYFRSHRSISPTSKNDADILQACDLQTSNIVMSKQYDGNQTVDCLEKGIRFQIDKERRLDIEAGDAQAMLEHFIRMHEENPNFFYAMDLNDEQCLRNVFWVDAKCRQDYTNFGDVVCFDTSYLTNKYKMPFAPFIGVNHHFQSILLGCALIADETTPTFVWVMQTWLRAMGGVSPKAIVTDQDRAMKAAIAEVFPNTRHRFCLSHILSKIPENLSHVTKKHESFIAEFNKCIFSSMTEEQFENQWWRMINTFDLREDEWIKSLYEDRKQWAPAYMRDTFLAGMSTTQRSESVNSFFDRYVHKKTTLKEFLEQYKVVLRDRNEEELKADFNTWLRIPSLKFHSPYEQQMSTVYTHEIFKKFQAEVLGIVGCYLKKEIEDGTTITFRVQDFEAQQDFIVAWDETKSEVSCSCHLFEYKGFLCRHVMVVLQCSAVTKIPSLYILKRWSKEAKSRHTMGQASEELQSKVQRYNDLCHRALKLSEDGSLSQQSYSIVVHALDEAAKQCAVVNNSIKSAANPNTSVAHDPQGINIENQGKSTMSTLKVLYAQVTKRKETPKEIESAIDKKRKKDNTNKDGKVQLEVQGQSTAKPSIGDGYFARQHRMQRLSIINCINWDTQIQSHQAMMVALNRAHMGCLMKDTDAISLP</sequence>
<dbReference type="InterPro" id="IPR007527">
    <property type="entry name" value="Znf_SWIM"/>
</dbReference>
<dbReference type="Pfam" id="PF10551">
    <property type="entry name" value="MULE"/>
    <property type="match status" value="1"/>
</dbReference>
<protein>
    <recommendedName>
        <fullName evidence="6">Protein FAR1-RELATED SEQUENCE</fullName>
    </recommendedName>
</protein>
<dbReference type="Pfam" id="PF04434">
    <property type="entry name" value="SWIM"/>
    <property type="match status" value="1"/>
</dbReference>
<evidence type="ECO:0000256" key="3">
    <source>
        <dbReference type="ARBA" id="ARBA00022771"/>
    </source>
</evidence>
<comment type="function">
    <text evidence="6">Putative transcription activator involved in regulating light control of development.</text>
</comment>
<name>A0A834ZKP2_TETSI</name>
<dbReference type="PANTHER" id="PTHR31669:SF21">
    <property type="entry name" value="PROTEIN FAR-RED IMPAIRED RESPONSE 1"/>
    <property type="match status" value="1"/>
</dbReference>
<keyword evidence="4 6" id="KW-0862">Zinc</keyword>
<evidence type="ECO:0000256" key="6">
    <source>
        <dbReference type="RuleBase" id="RU367018"/>
    </source>
</evidence>
<reference evidence="9 10" key="1">
    <citation type="submission" date="2020-04" db="EMBL/GenBank/DDBJ databases">
        <title>Plant Genome Project.</title>
        <authorList>
            <person name="Zhang R.-G."/>
        </authorList>
    </citation>
    <scope>NUCLEOTIDE SEQUENCE [LARGE SCALE GENOMIC DNA]</scope>
    <source>
        <strain evidence="9">YNK0</strain>
        <tissue evidence="9">Leaf</tissue>
    </source>
</reference>
<evidence type="ECO:0000256" key="1">
    <source>
        <dbReference type="ARBA" id="ARBA00005889"/>
    </source>
</evidence>
<dbReference type="InterPro" id="IPR031052">
    <property type="entry name" value="FHY3/FAR1"/>
</dbReference>
<feature type="region of interest" description="Disordered" evidence="7">
    <location>
        <begin position="694"/>
        <end position="715"/>
    </location>
</feature>
<dbReference type="OrthoDB" id="1927586at2759"/>